<sequence length="129" mass="14547">MQPDELRETARLLRATKFISTYKFMGKITPYPGTPLYQEYSDLGYLREEWPLGEWDFVDLEAARVYADVCSLIAPGPDLPYDEAEKFFLARLDEWDDVIAARIEQTAADGTGTLEPPGGPQTPELLSLT</sequence>
<reference evidence="2 3" key="1">
    <citation type="submission" date="2014-01" db="EMBL/GenBank/DDBJ databases">
        <authorList>
            <person name="Dobos K."/>
            <person name="Lenaerts A."/>
            <person name="Ordway D."/>
            <person name="DeGroote M.A."/>
            <person name="Parker T."/>
            <person name="Sizemore C."/>
            <person name="Tallon L.J."/>
            <person name="Sadzewicz L.K."/>
            <person name="Sengamalay N."/>
            <person name="Fraser C.M."/>
            <person name="Hine E."/>
            <person name="Shefchek K.A."/>
            <person name="Das S.P."/>
            <person name="Tettelin H."/>
        </authorList>
    </citation>
    <scope>NUCLEOTIDE SEQUENCE [LARGE SCALE GENOMIC DNA]</scope>
    <source>
        <strain evidence="2 3">Harvey</strain>
    </source>
</reference>
<accession>A0ABN0R020</accession>
<evidence type="ECO:0000256" key="1">
    <source>
        <dbReference type="SAM" id="MobiDB-lite"/>
    </source>
</evidence>
<proteinExistence type="predicted"/>
<feature type="region of interest" description="Disordered" evidence="1">
    <location>
        <begin position="106"/>
        <end position="129"/>
    </location>
</feature>
<name>A0ABN0R020_MYCUL</name>
<dbReference type="GO" id="GO:0008168">
    <property type="term" value="F:methyltransferase activity"/>
    <property type="evidence" value="ECO:0007669"/>
    <property type="project" value="UniProtKB-KW"/>
</dbReference>
<keyword evidence="3" id="KW-1185">Reference proteome</keyword>
<evidence type="ECO:0000313" key="2">
    <source>
        <dbReference type="EMBL" id="EUA90410.1"/>
    </source>
</evidence>
<organism evidence="2 3">
    <name type="scientific">Mycobacterium ulcerans str. Harvey</name>
    <dbReference type="NCBI Taxonomy" id="1299332"/>
    <lineage>
        <taxon>Bacteria</taxon>
        <taxon>Bacillati</taxon>
        <taxon>Actinomycetota</taxon>
        <taxon>Actinomycetes</taxon>
        <taxon>Mycobacteriales</taxon>
        <taxon>Mycobacteriaceae</taxon>
        <taxon>Mycobacterium</taxon>
        <taxon>Mycobacterium ulcerans group</taxon>
    </lineage>
</organism>
<evidence type="ECO:0000313" key="3">
    <source>
        <dbReference type="Proteomes" id="UP000020681"/>
    </source>
</evidence>
<keyword evidence="2" id="KW-0489">Methyltransferase</keyword>
<dbReference type="EMBL" id="JAOL01000105">
    <property type="protein sequence ID" value="EUA90410.1"/>
    <property type="molecule type" value="Genomic_DNA"/>
</dbReference>
<protein>
    <submittedName>
        <fullName evidence="2">Methyltransferase domain protein</fullName>
    </submittedName>
</protein>
<keyword evidence="2" id="KW-0808">Transferase</keyword>
<dbReference type="Proteomes" id="UP000020681">
    <property type="component" value="Unassembled WGS sequence"/>
</dbReference>
<gene>
    <name evidence="2" type="ORF">I551_3050</name>
</gene>
<dbReference type="GO" id="GO:0032259">
    <property type="term" value="P:methylation"/>
    <property type="evidence" value="ECO:0007669"/>
    <property type="project" value="UniProtKB-KW"/>
</dbReference>
<comment type="caution">
    <text evidence="2">The sequence shown here is derived from an EMBL/GenBank/DDBJ whole genome shotgun (WGS) entry which is preliminary data.</text>
</comment>